<evidence type="ECO:0000256" key="8">
    <source>
        <dbReference type="ARBA" id="ARBA00023012"/>
    </source>
</evidence>
<dbReference type="SMART" id="SM00086">
    <property type="entry name" value="PAC"/>
    <property type="match status" value="1"/>
</dbReference>
<accession>A0A3Q9FTK4</accession>
<feature type="domain" description="PAC" evidence="11">
    <location>
        <begin position="492"/>
        <end position="545"/>
    </location>
</feature>
<evidence type="ECO:0000256" key="4">
    <source>
        <dbReference type="ARBA" id="ARBA00022679"/>
    </source>
</evidence>
<keyword evidence="10" id="KW-0472">Membrane</keyword>
<dbReference type="AlphaFoldDB" id="A0A3Q9FTK4"/>
<dbReference type="InterPro" id="IPR036890">
    <property type="entry name" value="HATPase_C_sf"/>
</dbReference>
<dbReference type="Pfam" id="PF07730">
    <property type="entry name" value="HisKA_3"/>
    <property type="match status" value="1"/>
</dbReference>
<evidence type="ECO:0000256" key="2">
    <source>
        <dbReference type="ARBA" id="ARBA00012438"/>
    </source>
</evidence>
<dbReference type="Pfam" id="PF08447">
    <property type="entry name" value="PAS_3"/>
    <property type="match status" value="1"/>
</dbReference>
<evidence type="ECO:0000256" key="9">
    <source>
        <dbReference type="SAM" id="Coils"/>
    </source>
</evidence>
<dbReference type="InterPro" id="IPR001610">
    <property type="entry name" value="PAC"/>
</dbReference>
<organism evidence="12 13">
    <name type="scientific">Flammeovirga pectinis</name>
    <dbReference type="NCBI Taxonomy" id="2494373"/>
    <lineage>
        <taxon>Bacteria</taxon>
        <taxon>Pseudomonadati</taxon>
        <taxon>Bacteroidota</taxon>
        <taxon>Cytophagia</taxon>
        <taxon>Cytophagales</taxon>
        <taxon>Flammeovirgaceae</taxon>
        <taxon>Flammeovirga</taxon>
    </lineage>
</organism>
<dbReference type="Gene3D" id="3.30.565.10">
    <property type="entry name" value="Histidine kinase-like ATPase, C-terminal domain"/>
    <property type="match status" value="1"/>
</dbReference>
<feature type="coiled-coil region" evidence="9">
    <location>
        <begin position="389"/>
        <end position="419"/>
    </location>
</feature>
<evidence type="ECO:0000256" key="10">
    <source>
        <dbReference type="SAM" id="Phobius"/>
    </source>
</evidence>
<dbReference type="GO" id="GO:0016020">
    <property type="term" value="C:membrane"/>
    <property type="evidence" value="ECO:0007669"/>
    <property type="project" value="InterPro"/>
</dbReference>
<dbReference type="Proteomes" id="UP000267268">
    <property type="component" value="Chromosome 1"/>
</dbReference>
<dbReference type="InterPro" id="IPR003594">
    <property type="entry name" value="HATPase_dom"/>
</dbReference>
<dbReference type="InterPro" id="IPR000700">
    <property type="entry name" value="PAS-assoc_C"/>
</dbReference>
<gene>
    <name evidence="12" type="ORF">EI427_19480</name>
</gene>
<evidence type="ECO:0000256" key="3">
    <source>
        <dbReference type="ARBA" id="ARBA00022553"/>
    </source>
</evidence>
<keyword evidence="9" id="KW-0175">Coiled coil</keyword>
<evidence type="ECO:0000313" key="12">
    <source>
        <dbReference type="EMBL" id="AZQ64313.1"/>
    </source>
</evidence>
<reference evidence="12 13" key="1">
    <citation type="submission" date="2018-12" db="EMBL/GenBank/DDBJ databases">
        <title>Flammeovirga pectinis sp. nov., isolated from the gut of the Korean scallop, Patinopecten yessoensis.</title>
        <authorList>
            <person name="Bae J.-W."/>
            <person name="Jeong Y.-S."/>
            <person name="Kang W."/>
        </authorList>
    </citation>
    <scope>NUCLEOTIDE SEQUENCE [LARGE SCALE GENOMIC DNA]</scope>
    <source>
        <strain evidence="12 13">L12M1</strain>
    </source>
</reference>
<keyword evidence="13" id="KW-1185">Reference proteome</keyword>
<keyword evidence="10" id="KW-0812">Transmembrane</keyword>
<dbReference type="GO" id="GO:0005524">
    <property type="term" value="F:ATP binding"/>
    <property type="evidence" value="ECO:0007669"/>
    <property type="project" value="UniProtKB-KW"/>
</dbReference>
<keyword evidence="4" id="KW-0808">Transferase</keyword>
<dbReference type="GO" id="GO:0046983">
    <property type="term" value="F:protein dimerization activity"/>
    <property type="evidence" value="ECO:0007669"/>
    <property type="project" value="InterPro"/>
</dbReference>
<dbReference type="InterPro" id="IPR050482">
    <property type="entry name" value="Sensor_HK_TwoCompSys"/>
</dbReference>
<keyword evidence="6" id="KW-0418">Kinase</keyword>
<dbReference type="PROSITE" id="PS50113">
    <property type="entry name" value="PAC"/>
    <property type="match status" value="1"/>
</dbReference>
<evidence type="ECO:0000256" key="7">
    <source>
        <dbReference type="ARBA" id="ARBA00022840"/>
    </source>
</evidence>
<evidence type="ECO:0000256" key="1">
    <source>
        <dbReference type="ARBA" id="ARBA00000085"/>
    </source>
</evidence>
<dbReference type="NCBIfam" id="TIGR00229">
    <property type="entry name" value="sensory_box"/>
    <property type="match status" value="1"/>
</dbReference>
<dbReference type="GO" id="GO:0000155">
    <property type="term" value="F:phosphorelay sensor kinase activity"/>
    <property type="evidence" value="ECO:0007669"/>
    <property type="project" value="InterPro"/>
</dbReference>
<dbReference type="SUPFAM" id="SSF55874">
    <property type="entry name" value="ATPase domain of HSP90 chaperone/DNA topoisomerase II/histidine kinase"/>
    <property type="match status" value="1"/>
</dbReference>
<feature type="transmembrane region" description="Helical" evidence="10">
    <location>
        <begin position="230"/>
        <end position="252"/>
    </location>
</feature>
<evidence type="ECO:0000259" key="11">
    <source>
        <dbReference type="PROSITE" id="PS50113"/>
    </source>
</evidence>
<evidence type="ECO:0000313" key="13">
    <source>
        <dbReference type="Proteomes" id="UP000267268"/>
    </source>
</evidence>
<dbReference type="CDD" id="cd16917">
    <property type="entry name" value="HATPase_UhpB-NarQ-NarX-like"/>
    <property type="match status" value="1"/>
</dbReference>
<dbReference type="EC" id="2.7.13.3" evidence="2"/>
<dbReference type="Gene3D" id="1.20.5.1930">
    <property type="match status" value="1"/>
</dbReference>
<proteinExistence type="predicted"/>
<keyword evidence="7" id="KW-0067">ATP-binding</keyword>
<sequence>MLNVLMLRHYLKISTRKYAAMNNLLEDKKRPFFWLFLLNILLILGILTSLAFLFVNQERLFDSQVNRYNSYRLGDALRQSDDFLTDYCKNFIITKDTIWEKKYWNLVALREGKLILEEQGWSTSILDSMYQMGFSEQEFTLLKEALGKSNQLIKKETQAFNAAKGIFLDSVNQYTIKGIPDMDKALQILYDKEYLFTKKEVMEPIVRFESLIESRTQSTVEKNREQGEHLLITIFVAIAISILLSIITYYMIVKRLIQKEQLSNQLQSRNKEQACLYKISQLTESTPKDIKHILESATLIIPYGWQFTEKTCCRITYKESVFTSLHFSESEWKQEAQIYNGETSIGTIEVFYNDLISNRKESPFLKEEQELVEAIASLISNFHERKSYLQNLSESNKSLKKEIEAKEKTEIALIEKEQQLQFAFDVSNEGIWEIYHDSDVINFSERCYSILGFTSKSAELDQIVFWKDLIIDVDQEKALINRIKEIKNSGLHDSIYRIKTKGGQYKWIHTKGKAVAFSAQNVPLRIVGTMSDITERMKQEEKIVDAILETEDKERSRIAREIHDGLQQTMSTSLMSFEKVRSSVDFEEQKIYERFHMGYQYLKKAIEESRTLAHNLMPKIVSDNGIVAAIESLVSAIQPSSNTEFNFDQNILENRLKLSVEMTLYRITQEAVNNVIKYANASKCNIQLLKHSDVVLLTIDDNGDGFVVDQKENTFGINSMRTRAESIGAYFEINSHLNKGTQILVELPLK</sequence>
<dbReference type="InterPro" id="IPR000014">
    <property type="entry name" value="PAS"/>
</dbReference>
<dbReference type="PANTHER" id="PTHR24421:SF10">
    <property type="entry name" value="NITRATE_NITRITE SENSOR PROTEIN NARQ"/>
    <property type="match status" value="1"/>
</dbReference>
<evidence type="ECO:0000256" key="6">
    <source>
        <dbReference type="ARBA" id="ARBA00022777"/>
    </source>
</evidence>
<dbReference type="EMBL" id="CP034562">
    <property type="protein sequence ID" value="AZQ64313.1"/>
    <property type="molecule type" value="Genomic_DNA"/>
</dbReference>
<feature type="transmembrane region" description="Helical" evidence="10">
    <location>
        <begin position="32"/>
        <end position="55"/>
    </location>
</feature>
<keyword evidence="10" id="KW-1133">Transmembrane helix</keyword>
<protein>
    <recommendedName>
        <fullName evidence="2">histidine kinase</fullName>
        <ecNumber evidence="2">2.7.13.3</ecNumber>
    </recommendedName>
</protein>
<keyword evidence="5" id="KW-0547">Nucleotide-binding</keyword>
<dbReference type="CDD" id="cd00130">
    <property type="entry name" value="PAS"/>
    <property type="match status" value="1"/>
</dbReference>
<dbReference type="Pfam" id="PF02518">
    <property type="entry name" value="HATPase_c"/>
    <property type="match status" value="1"/>
</dbReference>
<keyword evidence="3" id="KW-0597">Phosphoprotein</keyword>
<dbReference type="InterPro" id="IPR011712">
    <property type="entry name" value="Sig_transdc_His_kin_sub3_dim/P"/>
</dbReference>
<dbReference type="SUPFAM" id="SSF55785">
    <property type="entry name" value="PYP-like sensor domain (PAS domain)"/>
    <property type="match status" value="1"/>
</dbReference>
<comment type="catalytic activity">
    <reaction evidence="1">
        <text>ATP + protein L-histidine = ADP + protein N-phospho-L-histidine.</text>
        <dbReference type="EC" id="2.7.13.3"/>
    </reaction>
</comment>
<name>A0A3Q9FTK4_9BACT</name>
<dbReference type="InterPro" id="IPR013655">
    <property type="entry name" value="PAS_fold_3"/>
</dbReference>
<keyword evidence="8" id="KW-0902">Two-component regulatory system</keyword>
<dbReference type="Gene3D" id="3.30.450.20">
    <property type="entry name" value="PAS domain"/>
    <property type="match status" value="1"/>
</dbReference>
<dbReference type="KEGG" id="fll:EI427_19480"/>
<evidence type="ECO:0000256" key="5">
    <source>
        <dbReference type="ARBA" id="ARBA00022741"/>
    </source>
</evidence>
<dbReference type="OrthoDB" id="5401121at2"/>
<dbReference type="InterPro" id="IPR035965">
    <property type="entry name" value="PAS-like_dom_sf"/>
</dbReference>
<dbReference type="PANTHER" id="PTHR24421">
    <property type="entry name" value="NITRATE/NITRITE SENSOR PROTEIN NARX-RELATED"/>
    <property type="match status" value="1"/>
</dbReference>